<reference evidence="1" key="1">
    <citation type="submission" date="2019-08" db="EMBL/GenBank/DDBJ databases">
        <authorList>
            <person name="Kucharzyk K."/>
            <person name="Murdoch R.W."/>
            <person name="Higgins S."/>
            <person name="Loffler F."/>
        </authorList>
    </citation>
    <scope>NUCLEOTIDE SEQUENCE</scope>
</reference>
<organism evidence="1">
    <name type="scientific">bioreactor metagenome</name>
    <dbReference type="NCBI Taxonomy" id="1076179"/>
    <lineage>
        <taxon>unclassified sequences</taxon>
        <taxon>metagenomes</taxon>
        <taxon>ecological metagenomes</taxon>
    </lineage>
</organism>
<dbReference type="EMBL" id="VSSQ01003336">
    <property type="protein sequence ID" value="MPM20217.1"/>
    <property type="molecule type" value="Genomic_DNA"/>
</dbReference>
<name>A0A644XWB7_9ZZZZ</name>
<sequence>MNVKNSDLTIKVRLNKKKRFTRINKIKLGRSIEERDKLIETKEEFGN</sequence>
<dbReference type="AlphaFoldDB" id="A0A644XWB7"/>
<accession>A0A644XWB7</accession>
<evidence type="ECO:0000313" key="1">
    <source>
        <dbReference type="EMBL" id="MPM20217.1"/>
    </source>
</evidence>
<proteinExistence type="predicted"/>
<gene>
    <name evidence="1" type="ORF">SDC9_66646</name>
</gene>
<protein>
    <submittedName>
        <fullName evidence="1">Uncharacterized protein</fullName>
    </submittedName>
</protein>
<comment type="caution">
    <text evidence="1">The sequence shown here is derived from an EMBL/GenBank/DDBJ whole genome shotgun (WGS) entry which is preliminary data.</text>
</comment>